<protein>
    <submittedName>
        <fullName evidence="1">Uncharacterized protein</fullName>
    </submittedName>
</protein>
<evidence type="ECO:0000313" key="1">
    <source>
        <dbReference type="EMBL" id="KAL3399807.1"/>
    </source>
</evidence>
<sequence>MKPINGENVLSIIHGPATTGHIRELSQFLRCRIDVRAEDRLMLIGKPRGSGGRQPASLRLSHTAKHGGHFTLFDGREPSNPDAGCHPQDCAFDAISDQTGYPASLLRQVVAQRMLIKLYRSRLRGSDHQFQCSSCSISGGNLDDDSSSDDSSDGSFLDRSMARQLVHFSKMCGGKIHATVYRSYEDCNCNLGRRDLQSIDCIRSLNRVFKLWKTQRYVPVFKNDKDVIELLRVAINSEEGRQAGWCVLNKYRPKNRCDPWEYGYHEFEHNVCALKKEALYYYTLEGQTRPFRITRVVLRMRVADFEGIEAYYIEEMIPLRH</sequence>
<name>A0ABD2X4M2_9HYME</name>
<proteinExistence type="predicted"/>
<dbReference type="Proteomes" id="UP001627154">
    <property type="component" value="Unassembled WGS sequence"/>
</dbReference>
<keyword evidence="2" id="KW-1185">Reference proteome</keyword>
<gene>
    <name evidence="1" type="ORF">TKK_007043</name>
</gene>
<dbReference type="AlphaFoldDB" id="A0ABD2X4M2"/>
<evidence type="ECO:0000313" key="2">
    <source>
        <dbReference type="Proteomes" id="UP001627154"/>
    </source>
</evidence>
<reference evidence="1 2" key="1">
    <citation type="journal article" date="2024" name="bioRxiv">
        <title>A reference genome for Trichogramma kaykai: A tiny desert-dwelling parasitoid wasp with competing sex-ratio distorters.</title>
        <authorList>
            <person name="Culotta J."/>
            <person name="Lindsey A.R."/>
        </authorList>
    </citation>
    <scope>NUCLEOTIDE SEQUENCE [LARGE SCALE GENOMIC DNA]</scope>
    <source>
        <strain evidence="1 2">KSX58</strain>
    </source>
</reference>
<organism evidence="1 2">
    <name type="scientific">Trichogramma kaykai</name>
    <dbReference type="NCBI Taxonomy" id="54128"/>
    <lineage>
        <taxon>Eukaryota</taxon>
        <taxon>Metazoa</taxon>
        <taxon>Ecdysozoa</taxon>
        <taxon>Arthropoda</taxon>
        <taxon>Hexapoda</taxon>
        <taxon>Insecta</taxon>
        <taxon>Pterygota</taxon>
        <taxon>Neoptera</taxon>
        <taxon>Endopterygota</taxon>
        <taxon>Hymenoptera</taxon>
        <taxon>Apocrita</taxon>
        <taxon>Proctotrupomorpha</taxon>
        <taxon>Chalcidoidea</taxon>
        <taxon>Trichogrammatidae</taxon>
        <taxon>Trichogramma</taxon>
    </lineage>
</organism>
<dbReference type="EMBL" id="JBJJXI010000055">
    <property type="protein sequence ID" value="KAL3399807.1"/>
    <property type="molecule type" value="Genomic_DNA"/>
</dbReference>
<comment type="caution">
    <text evidence="1">The sequence shown here is derived from an EMBL/GenBank/DDBJ whole genome shotgun (WGS) entry which is preliminary data.</text>
</comment>
<accession>A0ABD2X4M2</accession>